<keyword evidence="1" id="KW-0694">RNA-binding</keyword>
<evidence type="ECO:0000313" key="4">
    <source>
        <dbReference type="WBParaSite" id="ACAC_0000699701-mRNA-1"/>
    </source>
</evidence>
<keyword evidence="3" id="KW-1185">Reference proteome</keyword>
<protein>
    <submittedName>
        <fullName evidence="4">KH domain-containing protein</fullName>
    </submittedName>
</protein>
<feature type="domain" description="K Homology" evidence="2">
    <location>
        <begin position="2"/>
        <end position="75"/>
    </location>
</feature>
<dbReference type="WBParaSite" id="ACAC_0000699701-mRNA-1">
    <property type="protein sequence ID" value="ACAC_0000699701-mRNA-1"/>
    <property type="gene ID" value="ACAC_0000699701"/>
</dbReference>
<name>A0A0K0D9Y1_ANGCA</name>
<dbReference type="Proteomes" id="UP000035642">
    <property type="component" value="Unassembled WGS sequence"/>
</dbReference>
<accession>A0A0K0D9Y1</accession>
<reference evidence="4" key="2">
    <citation type="submission" date="2017-02" db="UniProtKB">
        <authorList>
            <consortium name="WormBaseParasite"/>
        </authorList>
    </citation>
    <scope>IDENTIFICATION</scope>
</reference>
<dbReference type="STRING" id="6313.A0A0K0D9Y1"/>
<sequence>MASVETVIDLSDVLDVEDIGYLIGKKGNNLKDIARRTKVILQVIKQNGRYTTKVRLTGVRSAVASARLELEELAVEILRRSFCHSVMIPRGLVAPVIGENGSKMHGICKTTGVKISLRGSGDGRFTYLCIRGTFRTIVYAVIMIKECVDNIGGYTSASKHPTWKFHE</sequence>
<dbReference type="Gene3D" id="3.30.1370.10">
    <property type="entry name" value="K Homology domain, type 1"/>
    <property type="match status" value="2"/>
</dbReference>
<evidence type="ECO:0000313" key="3">
    <source>
        <dbReference type="Proteomes" id="UP000035642"/>
    </source>
</evidence>
<dbReference type="GO" id="GO:0003723">
    <property type="term" value="F:RNA binding"/>
    <property type="evidence" value="ECO:0007669"/>
    <property type="project" value="UniProtKB-UniRule"/>
</dbReference>
<dbReference type="SMART" id="SM00322">
    <property type="entry name" value="KH"/>
    <property type="match status" value="2"/>
</dbReference>
<reference evidence="3" key="1">
    <citation type="submission" date="2012-09" db="EMBL/GenBank/DDBJ databases">
        <authorList>
            <person name="Martin A.A."/>
        </authorList>
    </citation>
    <scope>NUCLEOTIDE SEQUENCE</scope>
</reference>
<dbReference type="InterPro" id="IPR004087">
    <property type="entry name" value="KH_dom"/>
</dbReference>
<dbReference type="InterPro" id="IPR036612">
    <property type="entry name" value="KH_dom_type_1_sf"/>
</dbReference>
<feature type="domain" description="K Homology" evidence="2">
    <location>
        <begin position="80"/>
        <end position="149"/>
    </location>
</feature>
<dbReference type="InterPro" id="IPR004088">
    <property type="entry name" value="KH_dom_type_1"/>
</dbReference>
<dbReference type="PROSITE" id="PS50084">
    <property type="entry name" value="KH_TYPE_1"/>
    <property type="match status" value="2"/>
</dbReference>
<dbReference type="SUPFAM" id="SSF54791">
    <property type="entry name" value="Eukaryotic type KH-domain (KH-domain type I)"/>
    <property type="match status" value="2"/>
</dbReference>
<evidence type="ECO:0000256" key="1">
    <source>
        <dbReference type="PROSITE-ProRule" id="PRU00117"/>
    </source>
</evidence>
<proteinExistence type="predicted"/>
<organism evidence="3 4">
    <name type="scientific">Angiostrongylus cantonensis</name>
    <name type="common">Rat lungworm</name>
    <dbReference type="NCBI Taxonomy" id="6313"/>
    <lineage>
        <taxon>Eukaryota</taxon>
        <taxon>Metazoa</taxon>
        <taxon>Ecdysozoa</taxon>
        <taxon>Nematoda</taxon>
        <taxon>Chromadorea</taxon>
        <taxon>Rhabditida</taxon>
        <taxon>Rhabditina</taxon>
        <taxon>Rhabditomorpha</taxon>
        <taxon>Strongyloidea</taxon>
        <taxon>Metastrongylidae</taxon>
        <taxon>Angiostrongylus</taxon>
    </lineage>
</organism>
<evidence type="ECO:0000259" key="2">
    <source>
        <dbReference type="SMART" id="SM00322"/>
    </source>
</evidence>
<dbReference type="Pfam" id="PF00013">
    <property type="entry name" value="KH_1"/>
    <property type="match status" value="2"/>
</dbReference>
<dbReference type="AlphaFoldDB" id="A0A0K0D9Y1"/>